<keyword evidence="2" id="KW-1185">Reference proteome</keyword>
<dbReference type="OrthoDB" id="1684731at2"/>
<sequence length="68" mass="7725">MTVGSQVKQNLASLKSIQASLQGLALKSVNEQSQQMYHETMIVTEEIIDDIKKRVGELEREEPQYKGF</sequence>
<dbReference type="Proteomes" id="UP000199159">
    <property type="component" value="Unassembled WGS sequence"/>
</dbReference>
<dbReference type="EMBL" id="FNJU01000010">
    <property type="protein sequence ID" value="SDP87552.1"/>
    <property type="molecule type" value="Genomic_DNA"/>
</dbReference>
<evidence type="ECO:0000313" key="1">
    <source>
        <dbReference type="EMBL" id="SDP87552.1"/>
    </source>
</evidence>
<accession>A0A1H0W9X7</accession>
<name>A0A1H0W9X7_9BACI</name>
<dbReference type="RefSeq" id="WP_090857006.1">
    <property type="nucleotide sequence ID" value="NZ_FNJU01000010.1"/>
</dbReference>
<gene>
    <name evidence="1" type="ORF">SAMN05216565_11019</name>
</gene>
<dbReference type="STRING" id="930152.SAMN05216565_11019"/>
<dbReference type="InterPro" id="IPR012452">
    <property type="entry name" value="DUF1657"/>
</dbReference>
<evidence type="ECO:0008006" key="3">
    <source>
        <dbReference type="Google" id="ProtNLM"/>
    </source>
</evidence>
<organism evidence="1 2">
    <name type="scientific">Litchfieldia salsa</name>
    <dbReference type="NCBI Taxonomy" id="930152"/>
    <lineage>
        <taxon>Bacteria</taxon>
        <taxon>Bacillati</taxon>
        <taxon>Bacillota</taxon>
        <taxon>Bacilli</taxon>
        <taxon>Bacillales</taxon>
        <taxon>Bacillaceae</taxon>
        <taxon>Litchfieldia</taxon>
    </lineage>
</organism>
<proteinExistence type="predicted"/>
<dbReference type="AlphaFoldDB" id="A0A1H0W9X7"/>
<evidence type="ECO:0000313" key="2">
    <source>
        <dbReference type="Proteomes" id="UP000199159"/>
    </source>
</evidence>
<protein>
    <recommendedName>
        <fullName evidence="3">DUF1657 domain-containing protein</fullName>
    </recommendedName>
</protein>
<reference evidence="2" key="1">
    <citation type="submission" date="2016-10" db="EMBL/GenBank/DDBJ databases">
        <authorList>
            <person name="Varghese N."/>
            <person name="Submissions S."/>
        </authorList>
    </citation>
    <scope>NUCLEOTIDE SEQUENCE [LARGE SCALE GENOMIC DNA]</scope>
    <source>
        <strain evidence="2">IBRC-M10078</strain>
    </source>
</reference>
<dbReference type="Pfam" id="PF07870">
    <property type="entry name" value="DUF1657"/>
    <property type="match status" value="1"/>
</dbReference>